<dbReference type="EMBL" id="JAIQCV010000009">
    <property type="protein sequence ID" value="KAH1063513.1"/>
    <property type="molecule type" value="Genomic_DNA"/>
</dbReference>
<proteinExistence type="predicted"/>
<comment type="caution">
    <text evidence="2">The sequence shown here is derived from an EMBL/GenBank/DDBJ whole genome shotgun (WGS) entry which is preliminary data.</text>
</comment>
<evidence type="ECO:0000313" key="2">
    <source>
        <dbReference type="EMBL" id="KAH1063513.1"/>
    </source>
</evidence>
<dbReference type="Proteomes" id="UP000828251">
    <property type="component" value="Unassembled WGS sequence"/>
</dbReference>
<feature type="compositionally biased region" description="Polar residues" evidence="1">
    <location>
        <begin position="64"/>
        <end position="73"/>
    </location>
</feature>
<organism evidence="2 3">
    <name type="scientific">Gossypium stocksii</name>
    <dbReference type="NCBI Taxonomy" id="47602"/>
    <lineage>
        <taxon>Eukaryota</taxon>
        <taxon>Viridiplantae</taxon>
        <taxon>Streptophyta</taxon>
        <taxon>Embryophyta</taxon>
        <taxon>Tracheophyta</taxon>
        <taxon>Spermatophyta</taxon>
        <taxon>Magnoliopsida</taxon>
        <taxon>eudicotyledons</taxon>
        <taxon>Gunneridae</taxon>
        <taxon>Pentapetalae</taxon>
        <taxon>rosids</taxon>
        <taxon>malvids</taxon>
        <taxon>Malvales</taxon>
        <taxon>Malvaceae</taxon>
        <taxon>Malvoideae</taxon>
        <taxon>Gossypium</taxon>
    </lineage>
</organism>
<name>A0A9D3UWA8_9ROSI</name>
<dbReference type="OrthoDB" id="1162579at2759"/>
<feature type="region of interest" description="Disordered" evidence="1">
    <location>
        <begin position="30"/>
        <end position="80"/>
    </location>
</feature>
<gene>
    <name evidence="2" type="ORF">J1N35_028500</name>
</gene>
<keyword evidence="3" id="KW-1185">Reference proteome</keyword>
<evidence type="ECO:0000256" key="1">
    <source>
        <dbReference type="SAM" id="MobiDB-lite"/>
    </source>
</evidence>
<protein>
    <submittedName>
        <fullName evidence="2">Uncharacterized protein</fullName>
    </submittedName>
</protein>
<evidence type="ECO:0000313" key="3">
    <source>
        <dbReference type="Proteomes" id="UP000828251"/>
    </source>
</evidence>
<sequence>MEAKKAVFNISKLLPQFSFPFTSKACLSTSYQRPQGSNAGVEGMYQVQNQQQFKTREGPPQSPPQQDSRTAEGSTKEGIKKGVEMAENVGDSAKKTLDGAWKAAKDTAKVVKESVSENNKDDEVVDEVKIIEELRVKAGGYDKAP</sequence>
<accession>A0A9D3UWA8</accession>
<reference evidence="2 3" key="1">
    <citation type="journal article" date="2021" name="Plant Biotechnol. J.">
        <title>Multi-omics assisted identification of the key and species-specific regulatory components of drought-tolerant mechanisms in Gossypium stocksii.</title>
        <authorList>
            <person name="Yu D."/>
            <person name="Ke L."/>
            <person name="Zhang D."/>
            <person name="Wu Y."/>
            <person name="Sun Y."/>
            <person name="Mei J."/>
            <person name="Sun J."/>
            <person name="Sun Y."/>
        </authorList>
    </citation>
    <scope>NUCLEOTIDE SEQUENCE [LARGE SCALE GENOMIC DNA]</scope>
    <source>
        <strain evidence="3">cv. E1</strain>
        <tissue evidence="2">Leaf</tissue>
    </source>
</reference>
<dbReference type="AlphaFoldDB" id="A0A9D3UWA8"/>